<organism evidence="1 2">
    <name type="scientific">Durusdinium trenchii</name>
    <dbReference type="NCBI Taxonomy" id="1381693"/>
    <lineage>
        <taxon>Eukaryota</taxon>
        <taxon>Sar</taxon>
        <taxon>Alveolata</taxon>
        <taxon>Dinophyceae</taxon>
        <taxon>Suessiales</taxon>
        <taxon>Symbiodiniaceae</taxon>
        <taxon>Durusdinium</taxon>
    </lineage>
</organism>
<dbReference type="EMBL" id="CAXAMN010028672">
    <property type="protein sequence ID" value="CAK9117366.1"/>
    <property type="molecule type" value="Genomic_DNA"/>
</dbReference>
<evidence type="ECO:0000313" key="1">
    <source>
        <dbReference type="EMBL" id="CAK9117366.1"/>
    </source>
</evidence>
<dbReference type="SUPFAM" id="SSF53335">
    <property type="entry name" value="S-adenosyl-L-methionine-dependent methyltransferases"/>
    <property type="match status" value="1"/>
</dbReference>
<evidence type="ECO:0000313" key="2">
    <source>
        <dbReference type="Proteomes" id="UP001642484"/>
    </source>
</evidence>
<dbReference type="InterPro" id="IPR029063">
    <property type="entry name" value="SAM-dependent_MTases_sf"/>
</dbReference>
<name>A0ABP0SY97_9DINO</name>
<sequence length="397" mass="44047">MSRALLEASVNRSGLVDFTVSIPTVAMWERDQKCEAVISDAMRWANQVTGHSSGACLFGDIEELLPYRTFDPSWTYSRKLQATLQCAGTSPWGHCTFHAQTCSTGKVSSMDVSGLPCPDMSLAGKRRKRAGSTNGVYCARGKYVTQHKVPIVITECTPELDMGLMEDTHPEHHMFQMFAEPGDVGFAATARRRTWVIGMHQDRSTIRQDPYELLESVKGLFANDPTTVQDYLVASRAEVLLEASQLAQKRRIPFQADCLDLTYLLTQREKETAAALNARFQEQFGRNAELEPALVYHLGDSATFGSWSAVSGRIPTYRVGAKSSVYWLPHYKRFLTAKEKLISMGWPSVPEIASSMHVPLFGASDPRRAGDLLGNAMHMQICGLMQLLALVSFSPNL</sequence>
<protein>
    <submittedName>
        <fullName evidence="1">Uncharacterized protein</fullName>
    </submittedName>
</protein>
<keyword evidence="2" id="KW-1185">Reference proteome</keyword>
<accession>A0ABP0SY97</accession>
<comment type="caution">
    <text evidence="1">The sequence shown here is derived from an EMBL/GenBank/DDBJ whole genome shotgun (WGS) entry which is preliminary data.</text>
</comment>
<proteinExistence type="predicted"/>
<dbReference type="Gene3D" id="3.40.50.150">
    <property type="entry name" value="Vaccinia Virus protein VP39"/>
    <property type="match status" value="1"/>
</dbReference>
<reference evidence="1 2" key="1">
    <citation type="submission" date="2024-02" db="EMBL/GenBank/DDBJ databases">
        <authorList>
            <person name="Chen Y."/>
            <person name="Shah S."/>
            <person name="Dougan E. K."/>
            <person name="Thang M."/>
            <person name="Chan C."/>
        </authorList>
    </citation>
    <scope>NUCLEOTIDE SEQUENCE [LARGE SCALE GENOMIC DNA]</scope>
</reference>
<dbReference type="Proteomes" id="UP001642484">
    <property type="component" value="Unassembled WGS sequence"/>
</dbReference>
<gene>
    <name evidence="1" type="ORF">CCMP2556_LOCUS54705</name>
</gene>